<evidence type="ECO:0000313" key="7">
    <source>
        <dbReference type="EMBL" id="KAA8578969.1"/>
    </source>
</evidence>
<evidence type="ECO:0000256" key="4">
    <source>
        <dbReference type="SAM" id="Coils"/>
    </source>
</evidence>
<proteinExistence type="predicted"/>
<accession>A0A5J5CF68</accession>
<protein>
    <recommendedName>
        <fullName evidence="6">CCDC113/CCDC96 coiled-coil domain-containing protein</fullName>
    </recommendedName>
</protein>
<reference evidence="7 8" key="1">
    <citation type="submission" date="2019-08" db="EMBL/GenBank/DDBJ databases">
        <title>A chromosome-level genome assembly, high-density linkage maps, and genome scans reveal the genomic architecture of hybrid incompatibilities underlying speciation via character displacement in darters (Percidae: Etheostominae).</title>
        <authorList>
            <person name="Moran R.L."/>
            <person name="Catchen J.M."/>
            <person name="Fuller R.C."/>
        </authorList>
    </citation>
    <scope>NUCLEOTIDE SEQUENCE [LARGE SCALE GENOMIC DNA]</scope>
    <source>
        <strain evidence="7">EspeVRDwgs_2016</strain>
        <tissue evidence="7">Muscle</tissue>
    </source>
</reference>
<evidence type="ECO:0000256" key="3">
    <source>
        <dbReference type="ARBA" id="ARBA00023273"/>
    </source>
</evidence>
<keyword evidence="8" id="KW-1185">Reference proteome</keyword>
<dbReference type="GO" id="GO:0036064">
    <property type="term" value="C:ciliary basal body"/>
    <property type="evidence" value="ECO:0007669"/>
    <property type="project" value="TreeGrafter"/>
</dbReference>
<feature type="coiled-coil region" evidence="4">
    <location>
        <begin position="202"/>
        <end position="229"/>
    </location>
</feature>
<dbReference type="Proteomes" id="UP000327493">
    <property type="component" value="Unassembled WGS sequence"/>
</dbReference>
<feature type="compositionally biased region" description="Polar residues" evidence="5">
    <location>
        <begin position="16"/>
        <end position="27"/>
    </location>
</feature>
<name>A0A5J5CF68_9PERO</name>
<evidence type="ECO:0000256" key="2">
    <source>
        <dbReference type="ARBA" id="ARBA00023054"/>
    </source>
</evidence>
<feature type="compositionally biased region" description="Low complexity" evidence="5">
    <location>
        <begin position="52"/>
        <end position="70"/>
    </location>
</feature>
<dbReference type="AlphaFoldDB" id="A0A5J5CF68"/>
<evidence type="ECO:0000313" key="8">
    <source>
        <dbReference type="Proteomes" id="UP000327493"/>
    </source>
</evidence>
<evidence type="ECO:0000256" key="5">
    <source>
        <dbReference type="SAM" id="MobiDB-lite"/>
    </source>
</evidence>
<dbReference type="InterPro" id="IPR051885">
    <property type="entry name" value="CC_CF"/>
</dbReference>
<feature type="compositionally biased region" description="Basic and acidic residues" evidence="5">
    <location>
        <begin position="153"/>
        <end position="162"/>
    </location>
</feature>
<gene>
    <name evidence="7" type="ORF">FQN60_007008</name>
</gene>
<dbReference type="GO" id="GO:0005930">
    <property type="term" value="C:axoneme"/>
    <property type="evidence" value="ECO:0007669"/>
    <property type="project" value="TreeGrafter"/>
</dbReference>
<dbReference type="InterPro" id="IPR025254">
    <property type="entry name" value="CCDC113/CCDC96_CC"/>
</dbReference>
<keyword evidence="3" id="KW-0966">Cell projection</keyword>
<feature type="coiled-coil region" evidence="4">
    <location>
        <begin position="290"/>
        <end position="344"/>
    </location>
</feature>
<dbReference type="EMBL" id="VOFY01000056">
    <property type="protein sequence ID" value="KAA8578969.1"/>
    <property type="molecule type" value="Genomic_DNA"/>
</dbReference>
<dbReference type="PANTHER" id="PTHR15654:SF1">
    <property type="entry name" value="COILED-COIL DOMAIN-CONTAINING PROTEIN 96"/>
    <property type="match status" value="1"/>
</dbReference>
<feature type="compositionally biased region" description="Basic and acidic residues" evidence="5">
    <location>
        <begin position="71"/>
        <end position="95"/>
    </location>
</feature>
<organism evidence="7 8">
    <name type="scientific">Etheostoma spectabile</name>
    <name type="common">orangethroat darter</name>
    <dbReference type="NCBI Taxonomy" id="54343"/>
    <lineage>
        <taxon>Eukaryota</taxon>
        <taxon>Metazoa</taxon>
        <taxon>Chordata</taxon>
        <taxon>Craniata</taxon>
        <taxon>Vertebrata</taxon>
        <taxon>Euteleostomi</taxon>
        <taxon>Actinopterygii</taxon>
        <taxon>Neopterygii</taxon>
        <taxon>Teleostei</taxon>
        <taxon>Neoteleostei</taxon>
        <taxon>Acanthomorphata</taxon>
        <taxon>Eupercaria</taxon>
        <taxon>Perciformes</taxon>
        <taxon>Percoidei</taxon>
        <taxon>Percidae</taxon>
        <taxon>Etheostomatinae</taxon>
        <taxon>Etheostoma</taxon>
    </lineage>
</organism>
<dbReference type="Pfam" id="PF13870">
    <property type="entry name" value="CCDC113_CCDC96_CC"/>
    <property type="match status" value="1"/>
</dbReference>
<evidence type="ECO:0000256" key="1">
    <source>
        <dbReference type="ARBA" id="ARBA00004138"/>
    </source>
</evidence>
<keyword evidence="2 4" id="KW-0175">Coiled coil</keyword>
<feature type="non-terminal residue" evidence="7">
    <location>
        <position position="442"/>
    </location>
</feature>
<sequence length="442" mass="51136">MDREAENEVKNVLSAADSTNEVDNSAVTVHGNKKEDVQAEMVASDHDEENSESVPTTEEAAVEEAATSEPEGTRSDLDVKTNEVNEQQTSHEESVVVKVNSNDGDGPPSLHPETPERKNTSPTQGEDEAEEEKSTADPEDKEDTNYENIQPKQEQREDRDDTRQYHSLLQMKLAEFFQKKAWDDTQLDREIPVSEQGYDKYINILTELKQQLTADSETAQQQAEELRLKSQERLYKVENEWRELLALKQDVAVTVLSRRLGKQASQAKVEATLAKETLLQQELIMLRRKHIMLRIKIHRLEAELREGEERARDPLHVQFEQLQAERLELKKHTKKQNEESLKMQKKICSGLEEKLFWSQMEVQAKREQLAMMDATVARQRDLLSRTRQVRNGLQRDNMRLKEQRGLLGNSVLLRDFEDTVDVSDLLEEQLEDLKYRQAEMIF</sequence>
<dbReference type="PANTHER" id="PTHR15654">
    <property type="entry name" value="COILED-COIL DOMAIN-CONTAINING PROTEIN 113-RELATED"/>
    <property type="match status" value="1"/>
</dbReference>
<feature type="region of interest" description="Disordered" evidence="5">
    <location>
        <begin position="1"/>
        <end position="162"/>
    </location>
</feature>
<feature type="domain" description="CCDC113/CCDC96 coiled-coil" evidence="6">
    <location>
        <begin position="281"/>
        <end position="436"/>
    </location>
</feature>
<comment type="subcellular location">
    <subcellularLocation>
        <location evidence="1">Cell projection</location>
        <location evidence="1">Cilium</location>
    </subcellularLocation>
</comment>
<comment type="caution">
    <text evidence="7">The sequence shown here is derived from an EMBL/GenBank/DDBJ whole genome shotgun (WGS) entry which is preliminary data.</text>
</comment>
<dbReference type="GO" id="GO:0060271">
    <property type="term" value="P:cilium assembly"/>
    <property type="evidence" value="ECO:0007669"/>
    <property type="project" value="TreeGrafter"/>
</dbReference>
<evidence type="ECO:0000259" key="6">
    <source>
        <dbReference type="Pfam" id="PF13870"/>
    </source>
</evidence>